<dbReference type="SUPFAM" id="SSF54928">
    <property type="entry name" value="RNA-binding domain, RBD"/>
    <property type="match status" value="1"/>
</dbReference>
<dbReference type="PROSITE" id="PS50102">
    <property type="entry name" value="RRM"/>
    <property type="match status" value="1"/>
</dbReference>
<dbReference type="InterPro" id="IPR000504">
    <property type="entry name" value="RRM_dom"/>
</dbReference>
<sequence>MFGTSRSIEDFYAYSDKKKRKPIDKMYRGSGRINEREVPESQHTVFIRGLPGNMSTDEIRDFFEKDFGSCTFDFVKVSPDRTKLYVAVRFDSKVSARDVMERFSTDGELLGYKPTARNKAFDQVVFADVATFAETKTVSGVANAADQGRPLGRQNV</sequence>
<dbReference type="CDD" id="cd00590">
    <property type="entry name" value="RRM_SF"/>
    <property type="match status" value="1"/>
</dbReference>
<dbReference type="SMART" id="SM00360">
    <property type="entry name" value="RRM"/>
    <property type="match status" value="1"/>
</dbReference>
<organism evidence="3 4">
    <name type="scientific">Globodera rostochiensis</name>
    <name type="common">Golden nematode worm</name>
    <name type="synonym">Heterodera rostochiensis</name>
    <dbReference type="NCBI Taxonomy" id="31243"/>
    <lineage>
        <taxon>Eukaryota</taxon>
        <taxon>Metazoa</taxon>
        <taxon>Ecdysozoa</taxon>
        <taxon>Nematoda</taxon>
        <taxon>Chromadorea</taxon>
        <taxon>Rhabditida</taxon>
        <taxon>Tylenchina</taxon>
        <taxon>Tylenchomorpha</taxon>
        <taxon>Tylenchoidea</taxon>
        <taxon>Heteroderidae</taxon>
        <taxon>Heteroderinae</taxon>
        <taxon>Globodera</taxon>
    </lineage>
</organism>
<evidence type="ECO:0000313" key="4">
    <source>
        <dbReference type="WBParaSite" id="Gr19_v10_g5450.t1"/>
    </source>
</evidence>
<dbReference type="InterPro" id="IPR035979">
    <property type="entry name" value="RBD_domain_sf"/>
</dbReference>
<dbReference type="AlphaFoldDB" id="A0A914HZ89"/>
<evidence type="ECO:0000313" key="3">
    <source>
        <dbReference type="Proteomes" id="UP000887572"/>
    </source>
</evidence>
<evidence type="ECO:0000259" key="2">
    <source>
        <dbReference type="PROSITE" id="PS50102"/>
    </source>
</evidence>
<dbReference type="Gene3D" id="3.30.70.330">
    <property type="match status" value="1"/>
</dbReference>
<proteinExistence type="predicted"/>
<accession>A0A914HZ89</accession>
<evidence type="ECO:0000256" key="1">
    <source>
        <dbReference type="PROSITE-ProRule" id="PRU00176"/>
    </source>
</evidence>
<feature type="domain" description="RRM" evidence="2">
    <location>
        <begin position="43"/>
        <end position="122"/>
    </location>
</feature>
<dbReference type="Pfam" id="PF00076">
    <property type="entry name" value="RRM_1"/>
    <property type="match status" value="1"/>
</dbReference>
<dbReference type="WBParaSite" id="Gr19_v10_g5450.t1">
    <property type="protein sequence ID" value="Gr19_v10_g5450.t1"/>
    <property type="gene ID" value="Gr19_v10_g5450"/>
</dbReference>
<name>A0A914HZ89_GLORO</name>
<protein>
    <submittedName>
        <fullName evidence="4">RRM domain-containing protein</fullName>
    </submittedName>
</protein>
<keyword evidence="3" id="KW-1185">Reference proteome</keyword>
<dbReference type="GO" id="GO:0003723">
    <property type="term" value="F:RNA binding"/>
    <property type="evidence" value="ECO:0007669"/>
    <property type="project" value="UniProtKB-UniRule"/>
</dbReference>
<keyword evidence="1" id="KW-0694">RNA-binding</keyword>
<reference evidence="4" key="1">
    <citation type="submission" date="2022-11" db="UniProtKB">
        <authorList>
            <consortium name="WormBaseParasite"/>
        </authorList>
    </citation>
    <scope>IDENTIFICATION</scope>
</reference>
<dbReference type="InterPro" id="IPR012677">
    <property type="entry name" value="Nucleotide-bd_a/b_plait_sf"/>
</dbReference>
<dbReference type="Proteomes" id="UP000887572">
    <property type="component" value="Unplaced"/>
</dbReference>